<dbReference type="EMBL" id="JALBCA010000019">
    <property type="protein sequence ID" value="KAI2390152.1"/>
    <property type="molecule type" value="Genomic_DNA"/>
</dbReference>
<comment type="caution">
    <text evidence="1">The sequence shown here is derived from an EMBL/GenBank/DDBJ whole genome shotgun (WGS) entry which is preliminary data.</text>
</comment>
<gene>
    <name evidence="1" type="ORF">LOY88_001752</name>
</gene>
<protein>
    <submittedName>
        <fullName evidence="1">Uncharacterized protein</fullName>
    </submittedName>
</protein>
<organism evidence="1">
    <name type="scientific">Ophidiomyces ophidiicola</name>
    <dbReference type="NCBI Taxonomy" id="1387563"/>
    <lineage>
        <taxon>Eukaryota</taxon>
        <taxon>Fungi</taxon>
        <taxon>Dikarya</taxon>
        <taxon>Ascomycota</taxon>
        <taxon>Pezizomycotina</taxon>
        <taxon>Eurotiomycetes</taxon>
        <taxon>Eurotiomycetidae</taxon>
        <taxon>Onygenales</taxon>
        <taxon>Onygenaceae</taxon>
        <taxon>Ophidiomyces</taxon>
    </lineage>
</organism>
<reference evidence="1" key="1">
    <citation type="journal article" date="2022" name="bioRxiv">
        <title>Population genetic analysis of Ophidiomyces ophidiicola, the causative agent of snake fungal disease, indicates recent introductions to the USA.</title>
        <authorList>
            <person name="Ladner J.T."/>
            <person name="Palmer J.M."/>
            <person name="Ettinger C.L."/>
            <person name="Stajich J.E."/>
            <person name="Farrell T.M."/>
            <person name="Glorioso B.M."/>
            <person name="Lawson B."/>
            <person name="Price S.J."/>
            <person name="Stengle A.G."/>
            <person name="Grear D.A."/>
            <person name="Lorch J.M."/>
        </authorList>
    </citation>
    <scope>NUCLEOTIDE SEQUENCE</scope>
    <source>
        <strain evidence="1">NWHC 24266-5</strain>
    </source>
</reference>
<sequence>MFPPSDSIGHQNLKLAEFVTNLQSQAPLPAPPPPYIASHSNIDLFDDDEDDETLALPPIVLKIDTSITIEGQENTVAIPTSVDGGNPIAAEATTQAQPSSTSAGAMQQLQQQRQAKSAQIASSVVTALKACGVLDDIDSGKTRPIEINIDAGIHIKGAKNVVCSGMRKRLDATTLSPSALVTDIPLAGRKRRVQSEPPEQKSSKRAQTMQDKNQ</sequence>
<proteinExistence type="predicted"/>
<accession>A0ACB8V1A6</accession>
<name>A0ACB8V1A6_9EURO</name>
<evidence type="ECO:0000313" key="1">
    <source>
        <dbReference type="EMBL" id="KAI2390152.1"/>
    </source>
</evidence>